<organism evidence="11 12">
    <name type="scientific">Polyrhizophydium stewartii</name>
    <dbReference type="NCBI Taxonomy" id="2732419"/>
    <lineage>
        <taxon>Eukaryota</taxon>
        <taxon>Fungi</taxon>
        <taxon>Fungi incertae sedis</taxon>
        <taxon>Chytridiomycota</taxon>
        <taxon>Chytridiomycota incertae sedis</taxon>
        <taxon>Chytridiomycetes</taxon>
        <taxon>Rhizophydiales</taxon>
        <taxon>Rhizophydiales incertae sedis</taxon>
        <taxon>Polyrhizophydium</taxon>
    </lineage>
</organism>
<feature type="domain" description="RING-type" evidence="8">
    <location>
        <begin position="319"/>
        <end position="363"/>
    </location>
</feature>
<keyword evidence="2" id="KW-0963">Cytoplasm</keyword>
<evidence type="ECO:0000313" key="12">
    <source>
        <dbReference type="Proteomes" id="UP001527925"/>
    </source>
</evidence>
<dbReference type="InterPro" id="IPR013144">
    <property type="entry name" value="CRA_dom"/>
</dbReference>
<dbReference type="InterPro" id="IPR045098">
    <property type="entry name" value="Fyv10_fam"/>
</dbReference>
<dbReference type="SMART" id="SM00668">
    <property type="entry name" value="CTLH"/>
    <property type="match status" value="1"/>
</dbReference>
<dbReference type="SMART" id="SM00184">
    <property type="entry name" value="RING"/>
    <property type="match status" value="1"/>
</dbReference>
<feature type="domain" description="CTLH" evidence="9">
    <location>
        <begin position="140"/>
        <end position="197"/>
    </location>
</feature>
<evidence type="ECO:0000313" key="11">
    <source>
        <dbReference type="EMBL" id="KAL2918412.1"/>
    </source>
</evidence>
<evidence type="ECO:0000256" key="7">
    <source>
        <dbReference type="PROSITE-ProRule" id="PRU01215"/>
    </source>
</evidence>
<keyword evidence="5" id="KW-0862">Zinc</keyword>
<reference evidence="11 12" key="1">
    <citation type="submission" date="2023-09" db="EMBL/GenBank/DDBJ databases">
        <title>Pangenome analysis of Batrachochytrium dendrobatidis and related Chytrids.</title>
        <authorList>
            <person name="Yacoub M.N."/>
            <person name="Stajich J.E."/>
            <person name="James T.Y."/>
        </authorList>
    </citation>
    <scope>NUCLEOTIDE SEQUENCE [LARGE SCALE GENOMIC DNA]</scope>
    <source>
        <strain evidence="11 12">JEL0888</strain>
    </source>
</reference>
<dbReference type="CDD" id="cd16652">
    <property type="entry name" value="dRING_Rmd5p-like"/>
    <property type="match status" value="1"/>
</dbReference>
<evidence type="ECO:0000259" key="10">
    <source>
        <dbReference type="PROSITE" id="PS51867"/>
    </source>
</evidence>
<dbReference type="PROSITE" id="PS50089">
    <property type="entry name" value="ZF_RING_2"/>
    <property type="match status" value="1"/>
</dbReference>
<dbReference type="InterPro" id="IPR013083">
    <property type="entry name" value="Znf_RING/FYVE/PHD"/>
</dbReference>
<keyword evidence="3" id="KW-0479">Metal-binding</keyword>
<dbReference type="PROSITE" id="PS50897">
    <property type="entry name" value="CTLH"/>
    <property type="match status" value="1"/>
</dbReference>
<dbReference type="InterPro" id="IPR001841">
    <property type="entry name" value="Znf_RING"/>
</dbReference>
<name>A0ABR4NFV6_9FUNG</name>
<evidence type="ECO:0000259" key="9">
    <source>
        <dbReference type="PROSITE" id="PS50897"/>
    </source>
</evidence>
<dbReference type="InterPro" id="IPR024964">
    <property type="entry name" value="CTLH/CRA"/>
</dbReference>
<evidence type="ECO:0000256" key="2">
    <source>
        <dbReference type="ARBA" id="ARBA00022490"/>
    </source>
</evidence>
<dbReference type="SMART" id="SM00757">
    <property type="entry name" value="CRA"/>
    <property type="match status" value="1"/>
</dbReference>
<proteinExistence type="predicted"/>
<evidence type="ECO:0000256" key="1">
    <source>
        <dbReference type="ARBA" id="ARBA00004496"/>
    </source>
</evidence>
<dbReference type="InterPro" id="IPR006595">
    <property type="entry name" value="CTLH_C"/>
</dbReference>
<sequence length="377" mass="42316">MDSLIKDFEKVAKRQRTLKDETSKTLDALIQRLSETKAAIAEGAGPTACAKPANEAKDLAGKLTESYKDMQSVLYKYAKSVEKRFKTDLDNIWDPRAFDDKDDVLCRTLAIHFVREGRFDIAEAFAAETAVQIPETLKAQFLEMFFIQEALRKRDIAPAIQWAARHRGELEKRGSMLEFHLHKLQFVQHLVAGEPLAALEYAKANFGAFPRHLKEIQQLMCSILFASKLSVSPYANLLNPHLWTDIQTTFCRDFCMLLGLSSDSPLFIAVTAGTTALPTIIKMSSIMKDKSGLEWSQQGELPVEIPLIDAYRFHSVFACPVSKEPGTEENPPMMMPCGHVICKESLMRLGKGNLTSRFKCPYCPLESTAAQALRVHL</sequence>
<keyword evidence="12" id="KW-1185">Reference proteome</keyword>
<comment type="subcellular location">
    <subcellularLocation>
        <location evidence="1">Cytoplasm</location>
    </subcellularLocation>
</comment>
<dbReference type="Proteomes" id="UP001527925">
    <property type="component" value="Unassembled WGS sequence"/>
</dbReference>
<dbReference type="InterPro" id="IPR037683">
    <property type="entry name" value="Rmd5_dRing"/>
</dbReference>
<evidence type="ECO:0000256" key="5">
    <source>
        <dbReference type="ARBA" id="ARBA00022833"/>
    </source>
</evidence>
<dbReference type="EMBL" id="JADGIZ020000006">
    <property type="protein sequence ID" value="KAL2918412.1"/>
    <property type="molecule type" value="Genomic_DNA"/>
</dbReference>
<comment type="caution">
    <text evidence="11">The sequence shown here is derived from an EMBL/GenBank/DDBJ whole genome shotgun (WGS) entry which is preliminary data.</text>
</comment>
<protein>
    <submittedName>
        <fullName evidence="11">Uncharacterized protein</fullName>
    </submittedName>
</protein>
<dbReference type="Pfam" id="PF13445">
    <property type="entry name" value="zf-RING_UBOX"/>
    <property type="match status" value="1"/>
</dbReference>
<accession>A0ABR4NFV6</accession>
<feature type="domain" description="RING-Gid-type" evidence="10">
    <location>
        <begin position="319"/>
        <end position="363"/>
    </location>
</feature>
<dbReference type="PANTHER" id="PTHR12170:SF3">
    <property type="entry name" value="GH10162P"/>
    <property type="match status" value="1"/>
</dbReference>
<evidence type="ECO:0000259" key="8">
    <source>
        <dbReference type="PROSITE" id="PS50089"/>
    </source>
</evidence>
<dbReference type="PANTHER" id="PTHR12170">
    <property type="entry name" value="MACROPHAGE ERYTHROBLAST ATTACHER-RELATED"/>
    <property type="match status" value="1"/>
</dbReference>
<evidence type="ECO:0000256" key="6">
    <source>
        <dbReference type="PROSITE-ProRule" id="PRU00175"/>
    </source>
</evidence>
<evidence type="ECO:0000256" key="3">
    <source>
        <dbReference type="ARBA" id="ARBA00022723"/>
    </source>
</evidence>
<evidence type="ECO:0000256" key="4">
    <source>
        <dbReference type="ARBA" id="ARBA00022771"/>
    </source>
</evidence>
<dbReference type="Gene3D" id="3.30.40.10">
    <property type="entry name" value="Zinc/RING finger domain, C3HC4 (zinc finger)"/>
    <property type="match status" value="1"/>
</dbReference>
<dbReference type="InterPro" id="IPR044063">
    <property type="entry name" value="ZF_RING_GID"/>
</dbReference>
<gene>
    <name evidence="11" type="ORF">HK105_201812</name>
</gene>
<dbReference type="InterPro" id="IPR027370">
    <property type="entry name" value="Znf-RING_euk"/>
</dbReference>
<dbReference type="Pfam" id="PF10607">
    <property type="entry name" value="CTLH"/>
    <property type="match status" value="1"/>
</dbReference>
<dbReference type="SUPFAM" id="SSF57850">
    <property type="entry name" value="RING/U-box"/>
    <property type="match status" value="1"/>
</dbReference>
<dbReference type="PROSITE" id="PS51867">
    <property type="entry name" value="ZF_RING_GID"/>
    <property type="match status" value="1"/>
</dbReference>
<feature type="zinc finger region" description="RING-Gid-type" evidence="7">
    <location>
        <begin position="319"/>
        <end position="363"/>
    </location>
</feature>
<keyword evidence="4 6" id="KW-0863">Zinc-finger</keyword>